<gene>
    <name evidence="1" type="ORF">FUA26_09615</name>
</gene>
<comment type="caution">
    <text evidence="1">The sequence shown here is derived from an EMBL/GenBank/DDBJ whole genome shotgun (WGS) entry which is preliminary data.</text>
</comment>
<sequence length="270" mass="30148">MNIIHKTIIFSTLLLSACKTGNLNLVASIDSELKEASAIELVKGSDLLWTIEDAGNKNNIYGLDLKGNIIKDIDVDNAKNDDWEDLTSDTMGNIYIGDFGNNSKKRKTFTIYKISNIANKTDETNADIIDFKMPKGVKSEDFEAFFLLNNAFYIFSKDNKKNVLLKVPNSIGKHTAELITEFKLDDGKDNKVTSAAISPDRKTVVLLNHDKLWKLTNFKGDNFFNGDITAHAFKHNSQKEGICFTNNNTVVISDEQKNSTGGNIYTFSLN</sequence>
<dbReference type="Proteomes" id="UP000321790">
    <property type="component" value="Unassembled WGS sequence"/>
</dbReference>
<name>A0A5C7ATA5_9FLAO</name>
<evidence type="ECO:0008006" key="3">
    <source>
        <dbReference type="Google" id="ProtNLM"/>
    </source>
</evidence>
<protein>
    <recommendedName>
        <fullName evidence="3">T9SS C-terminal target domain-containing protein</fullName>
    </recommendedName>
</protein>
<evidence type="ECO:0000313" key="1">
    <source>
        <dbReference type="EMBL" id="TXE09735.1"/>
    </source>
</evidence>
<dbReference type="AlphaFoldDB" id="A0A5C7ATA5"/>
<dbReference type="PROSITE" id="PS51257">
    <property type="entry name" value="PROKAR_LIPOPROTEIN"/>
    <property type="match status" value="1"/>
</dbReference>
<accession>A0A5C7ATA5</accession>
<dbReference type="EMBL" id="VOSC01000025">
    <property type="protein sequence ID" value="TXE09735.1"/>
    <property type="molecule type" value="Genomic_DNA"/>
</dbReference>
<proteinExistence type="predicted"/>
<dbReference type="OrthoDB" id="5599486at2"/>
<reference evidence="2" key="1">
    <citation type="submission" date="2019-08" db="EMBL/GenBank/DDBJ databases">
        <title>Seonamhaeicola sediminis sp. nov., isolated from marine sediment.</title>
        <authorList>
            <person name="Cao W.R."/>
        </authorList>
    </citation>
    <scope>NUCLEOTIDE SEQUENCE [LARGE SCALE GENOMIC DNA]</scope>
    <source>
        <strain evidence="2">Gy8</strain>
    </source>
</reference>
<keyword evidence="2" id="KW-1185">Reference proteome</keyword>
<organism evidence="1 2">
    <name type="scientific">Seonamhaeicola algicola</name>
    <dbReference type="NCBI Taxonomy" id="1719036"/>
    <lineage>
        <taxon>Bacteria</taxon>
        <taxon>Pseudomonadati</taxon>
        <taxon>Bacteroidota</taxon>
        <taxon>Flavobacteriia</taxon>
        <taxon>Flavobacteriales</taxon>
        <taxon>Flavobacteriaceae</taxon>
    </lineage>
</organism>
<dbReference type="RefSeq" id="WP_147135044.1">
    <property type="nucleotide sequence ID" value="NZ_VOSC01000025.1"/>
</dbReference>
<dbReference type="SUPFAM" id="SSF101898">
    <property type="entry name" value="NHL repeat"/>
    <property type="match status" value="1"/>
</dbReference>
<evidence type="ECO:0000313" key="2">
    <source>
        <dbReference type="Proteomes" id="UP000321790"/>
    </source>
</evidence>